<dbReference type="OrthoDB" id="3133596at2759"/>
<proteinExistence type="predicted"/>
<dbReference type="Proteomes" id="UP000030671">
    <property type="component" value="Unassembled WGS sequence"/>
</dbReference>
<sequence length="327" mass="37624">MLSRLEWAWGMKYNTIQTDTDSNTISLRHDWRGLFESDRWALMPSTDIIEKLWDRWVKFPLRDGNVPSIEDIYDGAEIFEYRLVPLFPDVPSISRRKKPEDAPEGDEFSGTSVHSYPFDTLPPIFSRVKPHFVVYDAGRKIRSILLKSYRTTSDIARIYGVSREKADRAKIVVYSTYCAWNDHAYPATFVIAPRRNDSRSRSGLIRPGQPNSASQRARRPMKRSRATVEVIDTVCPQPDVVRYATSLSRVSPCGSDVLIVGDSGWDTEVDAEFERKQVRRAIKASKRWVRDCEREAQSSGGWISCVTDDEQVKSYRQEPARRMISTM</sequence>
<feature type="region of interest" description="Disordered" evidence="1">
    <location>
        <begin position="198"/>
        <end position="223"/>
    </location>
</feature>
<evidence type="ECO:0000313" key="3">
    <source>
        <dbReference type="Proteomes" id="UP000030671"/>
    </source>
</evidence>
<organism evidence="2 3">
    <name type="scientific">Heterobasidion irregulare (strain TC 32-1)</name>
    <dbReference type="NCBI Taxonomy" id="747525"/>
    <lineage>
        <taxon>Eukaryota</taxon>
        <taxon>Fungi</taxon>
        <taxon>Dikarya</taxon>
        <taxon>Basidiomycota</taxon>
        <taxon>Agaricomycotina</taxon>
        <taxon>Agaricomycetes</taxon>
        <taxon>Russulales</taxon>
        <taxon>Bondarzewiaceae</taxon>
        <taxon>Heterobasidion</taxon>
        <taxon>Heterobasidion annosum species complex</taxon>
    </lineage>
</organism>
<dbReference type="GeneID" id="20672261"/>
<evidence type="ECO:0000313" key="2">
    <source>
        <dbReference type="EMBL" id="ETW79454.1"/>
    </source>
</evidence>
<accession>W4K156</accession>
<dbReference type="EMBL" id="KI925460">
    <property type="protein sequence ID" value="ETW79454.1"/>
    <property type="molecule type" value="Genomic_DNA"/>
</dbReference>
<dbReference type="KEGG" id="hir:HETIRDRAFT_385998"/>
<dbReference type="InParanoid" id="W4K156"/>
<gene>
    <name evidence="2" type="ORF">HETIRDRAFT_385998</name>
</gene>
<dbReference type="AlphaFoldDB" id="W4K156"/>
<protein>
    <submittedName>
        <fullName evidence="2">Uncharacterized protein</fullName>
    </submittedName>
</protein>
<dbReference type="RefSeq" id="XP_009548041.1">
    <property type="nucleotide sequence ID" value="XM_009549746.1"/>
</dbReference>
<evidence type="ECO:0000256" key="1">
    <source>
        <dbReference type="SAM" id="MobiDB-lite"/>
    </source>
</evidence>
<name>W4K156_HETIT</name>
<dbReference type="HOGENOM" id="CLU_045560_0_0_1"/>
<dbReference type="eggNOG" id="ENOG502SQ8R">
    <property type="taxonomic scope" value="Eukaryota"/>
</dbReference>
<keyword evidence="3" id="KW-1185">Reference proteome</keyword>
<reference evidence="2 3" key="1">
    <citation type="journal article" date="2012" name="New Phytol.">
        <title>Insight into trade-off between wood decay and parasitism from the genome of a fungal forest pathogen.</title>
        <authorList>
            <person name="Olson A."/>
            <person name="Aerts A."/>
            <person name="Asiegbu F."/>
            <person name="Belbahri L."/>
            <person name="Bouzid O."/>
            <person name="Broberg A."/>
            <person name="Canback B."/>
            <person name="Coutinho P.M."/>
            <person name="Cullen D."/>
            <person name="Dalman K."/>
            <person name="Deflorio G."/>
            <person name="van Diepen L.T."/>
            <person name="Dunand C."/>
            <person name="Duplessis S."/>
            <person name="Durling M."/>
            <person name="Gonthier P."/>
            <person name="Grimwood J."/>
            <person name="Fossdal C.G."/>
            <person name="Hansson D."/>
            <person name="Henrissat B."/>
            <person name="Hietala A."/>
            <person name="Himmelstrand K."/>
            <person name="Hoffmeister D."/>
            <person name="Hogberg N."/>
            <person name="James T.Y."/>
            <person name="Karlsson M."/>
            <person name="Kohler A."/>
            <person name="Kues U."/>
            <person name="Lee Y.H."/>
            <person name="Lin Y.C."/>
            <person name="Lind M."/>
            <person name="Lindquist E."/>
            <person name="Lombard V."/>
            <person name="Lucas S."/>
            <person name="Lunden K."/>
            <person name="Morin E."/>
            <person name="Murat C."/>
            <person name="Park J."/>
            <person name="Raffaello T."/>
            <person name="Rouze P."/>
            <person name="Salamov A."/>
            <person name="Schmutz J."/>
            <person name="Solheim H."/>
            <person name="Stahlberg J."/>
            <person name="Velez H."/>
            <person name="de Vries R.P."/>
            <person name="Wiebenga A."/>
            <person name="Woodward S."/>
            <person name="Yakovlev I."/>
            <person name="Garbelotto M."/>
            <person name="Martin F."/>
            <person name="Grigoriev I.V."/>
            <person name="Stenlid J."/>
        </authorList>
    </citation>
    <scope>NUCLEOTIDE SEQUENCE [LARGE SCALE GENOMIC DNA]</scope>
    <source>
        <strain evidence="2 3">TC 32-1</strain>
    </source>
</reference>